<dbReference type="InterPro" id="IPR003689">
    <property type="entry name" value="ZIP"/>
</dbReference>
<comment type="subcellular location">
    <subcellularLocation>
        <location evidence="1">Membrane</location>
        <topology evidence="1">Multi-pass membrane protein</topology>
    </subcellularLocation>
</comment>
<feature type="transmembrane region" description="Helical" evidence="5">
    <location>
        <begin position="228"/>
        <end position="245"/>
    </location>
</feature>
<keyword evidence="3 5" id="KW-1133">Transmembrane helix</keyword>
<evidence type="ECO:0000256" key="2">
    <source>
        <dbReference type="ARBA" id="ARBA00022692"/>
    </source>
</evidence>
<dbReference type="Pfam" id="PF02535">
    <property type="entry name" value="Zip"/>
    <property type="match status" value="2"/>
</dbReference>
<feature type="transmembrane region" description="Helical" evidence="5">
    <location>
        <begin position="36"/>
        <end position="58"/>
    </location>
</feature>
<feature type="transmembrane region" description="Helical" evidence="5">
    <location>
        <begin position="70"/>
        <end position="90"/>
    </location>
</feature>
<proteinExistence type="predicted"/>
<dbReference type="GO" id="GO:0005385">
    <property type="term" value="F:zinc ion transmembrane transporter activity"/>
    <property type="evidence" value="ECO:0007669"/>
    <property type="project" value="TreeGrafter"/>
</dbReference>
<dbReference type="PANTHER" id="PTHR16950:SF16">
    <property type="entry name" value="ZINC TRANSPORTER ZIP13"/>
    <property type="match status" value="1"/>
</dbReference>
<keyword evidence="4 5" id="KW-0472">Membrane</keyword>
<accession>A0A2H0WC19</accession>
<dbReference type="PANTHER" id="PTHR16950">
    <property type="entry name" value="ZINC TRANSPORTER SLC39A7 HISTIDINE-RICH MEMBRANE PROTEIN KE4"/>
    <property type="match status" value="1"/>
</dbReference>
<keyword evidence="2 5" id="KW-0812">Transmembrane</keyword>
<evidence type="ECO:0000313" key="6">
    <source>
        <dbReference type="EMBL" id="PIS09449.1"/>
    </source>
</evidence>
<feature type="transmembrane region" description="Helical" evidence="5">
    <location>
        <begin position="195"/>
        <end position="216"/>
    </location>
</feature>
<dbReference type="GO" id="GO:0016020">
    <property type="term" value="C:membrane"/>
    <property type="evidence" value="ECO:0007669"/>
    <property type="project" value="UniProtKB-SubCell"/>
</dbReference>
<dbReference type="Proteomes" id="UP000230093">
    <property type="component" value="Unassembled WGS sequence"/>
</dbReference>
<evidence type="ECO:0000256" key="5">
    <source>
        <dbReference type="SAM" id="Phobius"/>
    </source>
</evidence>
<evidence type="ECO:0000256" key="1">
    <source>
        <dbReference type="ARBA" id="ARBA00004141"/>
    </source>
</evidence>
<dbReference type="EMBL" id="PEZT01000009">
    <property type="protein sequence ID" value="PIS09449.1"/>
    <property type="molecule type" value="Genomic_DNA"/>
</dbReference>
<protein>
    <submittedName>
        <fullName evidence="6">ZIP family metal transporter</fullName>
    </submittedName>
</protein>
<evidence type="ECO:0000313" key="7">
    <source>
        <dbReference type="Proteomes" id="UP000230093"/>
    </source>
</evidence>
<evidence type="ECO:0000256" key="4">
    <source>
        <dbReference type="ARBA" id="ARBA00023136"/>
    </source>
</evidence>
<organism evidence="6 7">
    <name type="scientific">Candidatus Beckwithbacteria bacterium CG10_big_fil_rev_8_21_14_0_10_34_10</name>
    <dbReference type="NCBI Taxonomy" id="1974495"/>
    <lineage>
        <taxon>Bacteria</taxon>
        <taxon>Candidatus Beckwithiibacteriota</taxon>
    </lineage>
</organism>
<reference evidence="7" key="1">
    <citation type="submission" date="2017-09" db="EMBL/GenBank/DDBJ databases">
        <title>Depth-based differentiation of microbial function through sediment-hosted aquifers and enrichment of novel symbionts in the deep terrestrial subsurface.</title>
        <authorList>
            <person name="Probst A.J."/>
            <person name="Ladd B."/>
            <person name="Jarett J.K."/>
            <person name="Geller-Mcgrath D.E."/>
            <person name="Sieber C.M.K."/>
            <person name="Emerson J.B."/>
            <person name="Anantharaman K."/>
            <person name="Thomas B.C."/>
            <person name="Malmstrom R."/>
            <person name="Stieglmeier M."/>
            <person name="Klingl A."/>
            <person name="Woyke T."/>
            <person name="Ryan C.M."/>
            <person name="Banfield J.F."/>
        </authorList>
    </citation>
    <scope>NUCLEOTIDE SEQUENCE [LARGE SCALE GENOMIC DNA]</scope>
</reference>
<dbReference type="GO" id="GO:0006882">
    <property type="term" value="P:intracellular zinc ion homeostasis"/>
    <property type="evidence" value="ECO:0007669"/>
    <property type="project" value="TreeGrafter"/>
</dbReference>
<sequence length="248" mass="27388">MTLVWLKTILSVFLVSLISLVGLFTLSIRLRLLKKLLSFLVSFAAGSLLGTVFIHLLPEIGETQGFNLNTSLNILFGLLVFFLLEKVICWRHCHIPTSKRHQHNLGMMNLLGDAFHNFTDGIVIAAAYMVNPPLGIATTMAVAFHEIPQEIGDFSVLLYAGFSRKKALFFNFLSALTALLGAVFTLIFAGQNRVLLNLLLPFTAGGFIYIASADLIPELKKDLGLKKNFLQILGLGLGIFIIFVIKHN</sequence>
<gene>
    <name evidence="6" type="ORF">COT75_01465</name>
</gene>
<dbReference type="AlphaFoldDB" id="A0A2H0WC19"/>
<feature type="transmembrane region" description="Helical" evidence="5">
    <location>
        <begin position="168"/>
        <end position="189"/>
    </location>
</feature>
<feature type="transmembrane region" description="Helical" evidence="5">
    <location>
        <begin position="6"/>
        <end position="24"/>
    </location>
</feature>
<comment type="caution">
    <text evidence="6">The sequence shown here is derived from an EMBL/GenBank/DDBJ whole genome shotgun (WGS) entry which is preliminary data.</text>
</comment>
<evidence type="ECO:0000256" key="3">
    <source>
        <dbReference type="ARBA" id="ARBA00022989"/>
    </source>
</evidence>
<name>A0A2H0WC19_9BACT</name>